<keyword evidence="3" id="KW-1185">Reference proteome</keyword>
<dbReference type="InParanoid" id="A0A163IVT9"/>
<feature type="region of interest" description="Disordered" evidence="1">
    <location>
        <begin position="80"/>
        <end position="102"/>
    </location>
</feature>
<organism evidence="2">
    <name type="scientific">Absidia glauca</name>
    <name type="common">Pin mould</name>
    <dbReference type="NCBI Taxonomy" id="4829"/>
    <lineage>
        <taxon>Eukaryota</taxon>
        <taxon>Fungi</taxon>
        <taxon>Fungi incertae sedis</taxon>
        <taxon>Mucoromycota</taxon>
        <taxon>Mucoromycotina</taxon>
        <taxon>Mucoromycetes</taxon>
        <taxon>Mucorales</taxon>
        <taxon>Cunninghamellaceae</taxon>
        <taxon>Absidia</taxon>
    </lineage>
</organism>
<reference evidence="2" key="1">
    <citation type="submission" date="2016-04" db="EMBL/GenBank/DDBJ databases">
        <authorList>
            <person name="Evans L.H."/>
            <person name="Alamgir A."/>
            <person name="Owens N."/>
            <person name="Weber N.D."/>
            <person name="Virtaneva K."/>
            <person name="Barbian K."/>
            <person name="Babar A."/>
            <person name="Rosenke K."/>
        </authorList>
    </citation>
    <scope>NUCLEOTIDE SEQUENCE [LARGE SCALE GENOMIC DNA]</scope>
    <source>
        <strain evidence="2">CBS 101.48</strain>
    </source>
</reference>
<dbReference type="EMBL" id="LT550364">
    <property type="protein sequence ID" value="SAL95602.1"/>
    <property type="molecule type" value="Genomic_DNA"/>
</dbReference>
<feature type="non-terminal residue" evidence="2">
    <location>
        <position position="1"/>
    </location>
</feature>
<gene>
    <name evidence="2" type="primary">ABSGL_00935.1 scaffold 1008</name>
</gene>
<evidence type="ECO:0000256" key="1">
    <source>
        <dbReference type="SAM" id="MobiDB-lite"/>
    </source>
</evidence>
<dbReference type="Proteomes" id="UP000078561">
    <property type="component" value="Unassembled WGS sequence"/>
</dbReference>
<feature type="non-terminal residue" evidence="2">
    <location>
        <position position="202"/>
    </location>
</feature>
<sequence>STLNTKVDLKRFSTYQEHLQCPNCFSVGTLTISKSAISTRSTKFNCTNAHCPTRIVTPSQISIAIANHDKRLKYQASLSSSNSTDTNVMEPSATNATPENALPPVTTVANDSFEPNLAIPAFVLELRAEMNALKAVQDQTTRTTEQLVAAIAELSTLKAQLLEKDLIIEQQQQEISALKASLTTSPIPTVSPGLVASKHSPN</sequence>
<dbReference type="AlphaFoldDB" id="A0A163IVT9"/>
<feature type="compositionally biased region" description="Polar residues" evidence="1">
    <location>
        <begin position="80"/>
        <end position="98"/>
    </location>
</feature>
<accession>A0A163IVT9</accession>
<proteinExistence type="predicted"/>
<name>A0A163IVT9_ABSGL</name>
<evidence type="ECO:0000313" key="3">
    <source>
        <dbReference type="Proteomes" id="UP000078561"/>
    </source>
</evidence>
<evidence type="ECO:0000313" key="2">
    <source>
        <dbReference type="EMBL" id="SAL95602.1"/>
    </source>
</evidence>
<protein>
    <submittedName>
        <fullName evidence="2">Uncharacterized protein</fullName>
    </submittedName>
</protein>